<name>A0A9P4GY18_9PLEO</name>
<keyword evidence="3" id="KW-1185">Reference proteome</keyword>
<evidence type="ECO:0000256" key="1">
    <source>
        <dbReference type="SAM" id="MobiDB-lite"/>
    </source>
</evidence>
<evidence type="ECO:0000313" key="2">
    <source>
        <dbReference type="EMBL" id="KAF2024070.1"/>
    </source>
</evidence>
<dbReference type="OrthoDB" id="5144514at2759"/>
<comment type="caution">
    <text evidence="2">The sequence shown here is derived from an EMBL/GenBank/DDBJ whole genome shotgun (WGS) entry which is preliminary data.</text>
</comment>
<feature type="compositionally biased region" description="Low complexity" evidence="1">
    <location>
        <begin position="52"/>
        <end position="63"/>
    </location>
</feature>
<reference evidence="2" key="1">
    <citation type="journal article" date="2020" name="Stud. Mycol.">
        <title>101 Dothideomycetes genomes: a test case for predicting lifestyles and emergence of pathogens.</title>
        <authorList>
            <person name="Haridas S."/>
            <person name="Albert R."/>
            <person name="Binder M."/>
            <person name="Bloem J."/>
            <person name="Labutti K."/>
            <person name="Salamov A."/>
            <person name="Andreopoulos B."/>
            <person name="Baker S."/>
            <person name="Barry K."/>
            <person name="Bills G."/>
            <person name="Bluhm B."/>
            <person name="Cannon C."/>
            <person name="Castanera R."/>
            <person name="Culley D."/>
            <person name="Daum C."/>
            <person name="Ezra D."/>
            <person name="Gonzalez J."/>
            <person name="Henrissat B."/>
            <person name="Kuo A."/>
            <person name="Liang C."/>
            <person name="Lipzen A."/>
            <person name="Lutzoni F."/>
            <person name="Magnuson J."/>
            <person name="Mondo S."/>
            <person name="Nolan M."/>
            <person name="Ohm R."/>
            <person name="Pangilinan J."/>
            <person name="Park H.-J."/>
            <person name="Ramirez L."/>
            <person name="Alfaro M."/>
            <person name="Sun H."/>
            <person name="Tritt A."/>
            <person name="Yoshinaga Y."/>
            <person name="Zwiers L.-H."/>
            <person name="Turgeon B."/>
            <person name="Goodwin S."/>
            <person name="Spatafora J."/>
            <person name="Crous P."/>
            <person name="Grigoriev I."/>
        </authorList>
    </citation>
    <scope>NUCLEOTIDE SEQUENCE</scope>
    <source>
        <strain evidence="2">CBS 110217</strain>
    </source>
</reference>
<dbReference type="Pfam" id="PF04681">
    <property type="entry name" value="Bys1"/>
    <property type="match status" value="1"/>
</dbReference>
<dbReference type="EMBL" id="ML978310">
    <property type="protein sequence ID" value="KAF2024070.1"/>
    <property type="molecule type" value="Genomic_DNA"/>
</dbReference>
<feature type="compositionally biased region" description="Polar residues" evidence="1">
    <location>
        <begin position="64"/>
        <end position="78"/>
    </location>
</feature>
<evidence type="ECO:0000313" key="3">
    <source>
        <dbReference type="Proteomes" id="UP000799777"/>
    </source>
</evidence>
<feature type="non-terminal residue" evidence="2">
    <location>
        <position position="1"/>
    </location>
</feature>
<feature type="non-terminal residue" evidence="2">
    <location>
        <position position="266"/>
    </location>
</feature>
<dbReference type="AlphaFoldDB" id="A0A9P4GY18"/>
<dbReference type="PANTHER" id="PTHR36195">
    <property type="entry name" value="DOMAIN PROTEIN, PUTATIVE (AFU_ORTHOLOGUE AFUA_5G01990)-RELATED-RELATED"/>
    <property type="match status" value="1"/>
</dbReference>
<accession>A0A9P4GY18</accession>
<dbReference type="InterPro" id="IPR006771">
    <property type="entry name" value="CetA-like"/>
</dbReference>
<dbReference type="PANTHER" id="PTHR36195:SF4">
    <property type="entry name" value="DOMAIN PROTEIN, PUTATIVE (AFU_ORTHOLOGUE AFUA_5G01990)-RELATED"/>
    <property type="match status" value="1"/>
</dbReference>
<feature type="region of interest" description="Disordered" evidence="1">
    <location>
        <begin position="52"/>
        <end position="92"/>
    </location>
</feature>
<protein>
    <submittedName>
        <fullName evidence="2">Uncharacterized protein</fullName>
    </submittedName>
</protein>
<organism evidence="2 3">
    <name type="scientific">Setomelanomma holmii</name>
    <dbReference type="NCBI Taxonomy" id="210430"/>
    <lineage>
        <taxon>Eukaryota</taxon>
        <taxon>Fungi</taxon>
        <taxon>Dikarya</taxon>
        <taxon>Ascomycota</taxon>
        <taxon>Pezizomycotina</taxon>
        <taxon>Dothideomycetes</taxon>
        <taxon>Pleosporomycetidae</taxon>
        <taxon>Pleosporales</taxon>
        <taxon>Pleosporineae</taxon>
        <taxon>Phaeosphaeriaceae</taxon>
        <taxon>Setomelanomma</taxon>
    </lineage>
</organism>
<dbReference type="Proteomes" id="UP000799777">
    <property type="component" value="Unassembled WGS sequence"/>
</dbReference>
<sequence>HGHAQGHALEHRAFETHIEVVTVTQVITVTVDLEISTSTTAESSTFTIGIAPSSEVPSVSTSSALTQGPHTNTSQPTSPIAAPSATVPNNNSSNPFRALDTIPDIVTVLNSCDYPVYIWSVGHTSCDGEAADCKLISPNDIYKEPMRKCETGGISLKVSRSTNSVAPMQLEYTVDPVNHATVYYDLSYLDCMKNGSGEQDLSGCAGHDGGIQAVGGGDCRSFKCKANEWCAVQAYVVPEFGYRPDPPVGGCRTVQGVAFELCAGNR</sequence>
<gene>
    <name evidence="2" type="ORF">EK21DRAFT_24969</name>
</gene>
<proteinExistence type="predicted"/>